<dbReference type="EMBL" id="BAAAHK010000002">
    <property type="protein sequence ID" value="GAA0925326.1"/>
    <property type="molecule type" value="Genomic_DNA"/>
</dbReference>
<organism evidence="8 9">
    <name type="scientific">Kribbella koreensis</name>
    <dbReference type="NCBI Taxonomy" id="57909"/>
    <lineage>
        <taxon>Bacteria</taxon>
        <taxon>Bacillati</taxon>
        <taxon>Actinomycetota</taxon>
        <taxon>Actinomycetes</taxon>
        <taxon>Propionibacteriales</taxon>
        <taxon>Kribbellaceae</taxon>
        <taxon>Kribbella</taxon>
    </lineage>
</organism>
<keyword evidence="1 5" id="KW-0597">Phosphoprotein</keyword>
<keyword evidence="9" id="KW-1185">Reference proteome</keyword>
<keyword evidence="3" id="KW-0238">DNA-binding</keyword>
<dbReference type="InterPro" id="IPR001789">
    <property type="entry name" value="Sig_transdc_resp-reg_receiver"/>
</dbReference>
<dbReference type="PRINTS" id="PR00038">
    <property type="entry name" value="HTHLUXR"/>
</dbReference>
<evidence type="ECO:0000313" key="8">
    <source>
        <dbReference type="EMBL" id="GAA0925326.1"/>
    </source>
</evidence>
<dbReference type="CDD" id="cd17535">
    <property type="entry name" value="REC_NarL-like"/>
    <property type="match status" value="1"/>
</dbReference>
<accession>A0ABN1PC30</accession>
<evidence type="ECO:0000256" key="3">
    <source>
        <dbReference type="ARBA" id="ARBA00023125"/>
    </source>
</evidence>
<dbReference type="SUPFAM" id="SSF52172">
    <property type="entry name" value="CheY-like"/>
    <property type="match status" value="1"/>
</dbReference>
<dbReference type="PANTHER" id="PTHR43214:SF24">
    <property type="entry name" value="TRANSCRIPTIONAL REGULATORY PROTEIN NARL-RELATED"/>
    <property type="match status" value="1"/>
</dbReference>
<dbReference type="SMART" id="SM00421">
    <property type="entry name" value="HTH_LUXR"/>
    <property type="match status" value="1"/>
</dbReference>
<dbReference type="CDD" id="cd06170">
    <property type="entry name" value="LuxR_C_like"/>
    <property type="match status" value="1"/>
</dbReference>
<dbReference type="InterPro" id="IPR000792">
    <property type="entry name" value="Tscrpt_reg_LuxR_C"/>
</dbReference>
<keyword evidence="2" id="KW-0805">Transcription regulation</keyword>
<evidence type="ECO:0000256" key="1">
    <source>
        <dbReference type="ARBA" id="ARBA00022553"/>
    </source>
</evidence>
<comment type="caution">
    <text evidence="8">The sequence shown here is derived from an EMBL/GenBank/DDBJ whole genome shotgun (WGS) entry which is preliminary data.</text>
</comment>
<dbReference type="SUPFAM" id="SSF46894">
    <property type="entry name" value="C-terminal effector domain of the bipartite response regulators"/>
    <property type="match status" value="1"/>
</dbReference>
<feature type="domain" description="HTH luxR-type" evidence="6">
    <location>
        <begin position="142"/>
        <end position="207"/>
    </location>
</feature>
<dbReference type="InterPro" id="IPR058245">
    <property type="entry name" value="NreC/VraR/RcsB-like_REC"/>
</dbReference>
<dbReference type="PROSITE" id="PS50043">
    <property type="entry name" value="HTH_LUXR_2"/>
    <property type="match status" value="1"/>
</dbReference>
<protein>
    <submittedName>
        <fullName evidence="8">Response regulator transcription factor</fullName>
    </submittedName>
</protein>
<feature type="domain" description="Response regulatory" evidence="7">
    <location>
        <begin position="6"/>
        <end position="122"/>
    </location>
</feature>
<feature type="modified residue" description="4-aspartylphosphate" evidence="5">
    <location>
        <position position="57"/>
    </location>
</feature>
<dbReference type="InterPro" id="IPR011006">
    <property type="entry name" value="CheY-like_superfamily"/>
</dbReference>
<dbReference type="Pfam" id="PF00196">
    <property type="entry name" value="GerE"/>
    <property type="match status" value="1"/>
</dbReference>
<dbReference type="Gene3D" id="3.40.50.2300">
    <property type="match status" value="1"/>
</dbReference>
<dbReference type="RefSeq" id="WP_343964273.1">
    <property type="nucleotide sequence ID" value="NZ_BAAAHK010000002.1"/>
</dbReference>
<evidence type="ECO:0000256" key="2">
    <source>
        <dbReference type="ARBA" id="ARBA00023015"/>
    </source>
</evidence>
<dbReference type="PROSITE" id="PS50110">
    <property type="entry name" value="RESPONSE_REGULATORY"/>
    <property type="match status" value="1"/>
</dbReference>
<evidence type="ECO:0000259" key="7">
    <source>
        <dbReference type="PROSITE" id="PS50110"/>
    </source>
</evidence>
<reference evidence="8 9" key="1">
    <citation type="journal article" date="2019" name="Int. J. Syst. Evol. Microbiol.">
        <title>The Global Catalogue of Microorganisms (GCM) 10K type strain sequencing project: providing services to taxonomists for standard genome sequencing and annotation.</title>
        <authorList>
            <consortium name="The Broad Institute Genomics Platform"/>
            <consortium name="The Broad Institute Genome Sequencing Center for Infectious Disease"/>
            <person name="Wu L."/>
            <person name="Ma J."/>
        </authorList>
    </citation>
    <scope>NUCLEOTIDE SEQUENCE [LARGE SCALE GENOMIC DNA]</scope>
    <source>
        <strain evidence="8 9">JCM 10977</strain>
    </source>
</reference>
<proteinExistence type="predicted"/>
<evidence type="ECO:0000256" key="4">
    <source>
        <dbReference type="ARBA" id="ARBA00023163"/>
    </source>
</evidence>
<evidence type="ECO:0000259" key="6">
    <source>
        <dbReference type="PROSITE" id="PS50043"/>
    </source>
</evidence>
<dbReference type="InterPro" id="IPR039420">
    <property type="entry name" value="WalR-like"/>
</dbReference>
<dbReference type="PANTHER" id="PTHR43214">
    <property type="entry name" value="TWO-COMPONENT RESPONSE REGULATOR"/>
    <property type="match status" value="1"/>
</dbReference>
<name>A0ABN1PC30_9ACTN</name>
<dbReference type="SMART" id="SM00448">
    <property type="entry name" value="REC"/>
    <property type="match status" value="1"/>
</dbReference>
<gene>
    <name evidence="8" type="ORF">GCM10009554_04740</name>
</gene>
<dbReference type="InterPro" id="IPR016032">
    <property type="entry name" value="Sig_transdc_resp-reg_C-effctor"/>
</dbReference>
<evidence type="ECO:0000256" key="5">
    <source>
        <dbReference type="PROSITE-ProRule" id="PRU00169"/>
    </source>
</evidence>
<sequence>MTDRIRIVLVDGHTLTRFGMSGLVSGLADIEVVGDTGSGAEALALVAAVKPDVVVLDTVLPDGDGLRVARELRDQYVGLGIVVLTSKGGDDVLFRALEIGASAFVSKTAPVAEVLAAIRHAAAAAGSFLASGLGQAYARRQSAPTGPILSPREAEVLMLLGQGLSIQAVAGRMFVSHSTAKTYVARVYQKLGASNRAQALIAGLRLGLIRKEPVSA</sequence>
<dbReference type="Proteomes" id="UP001500542">
    <property type="component" value="Unassembled WGS sequence"/>
</dbReference>
<dbReference type="Pfam" id="PF00072">
    <property type="entry name" value="Response_reg"/>
    <property type="match status" value="1"/>
</dbReference>
<evidence type="ECO:0000313" key="9">
    <source>
        <dbReference type="Proteomes" id="UP001500542"/>
    </source>
</evidence>
<keyword evidence="4" id="KW-0804">Transcription</keyword>